<dbReference type="InterPro" id="IPR047727">
    <property type="entry name" value="Sce7725-like"/>
</dbReference>
<proteinExistence type="predicted"/>
<sequence>MYFPLLRGKQYELIALKELSTIVPNDLFKPIIEPVRKNLKQLEVAVKLLNKNKIIPIIIVNSEIGELKGNTNNFI</sequence>
<gene>
    <name evidence="1" type="ORF">G4J09_004469</name>
</gene>
<dbReference type="AlphaFoldDB" id="A0A734MD73"/>
<organism evidence="1">
    <name type="scientific">Salmonella infantis</name>
    <dbReference type="NCBI Taxonomy" id="595"/>
    <lineage>
        <taxon>Bacteria</taxon>
        <taxon>Pseudomonadati</taxon>
        <taxon>Pseudomonadota</taxon>
        <taxon>Gammaproteobacteria</taxon>
        <taxon>Enterobacterales</taxon>
        <taxon>Enterobacteriaceae</taxon>
        <taxon>Salmonella</taxon>
    </lineage>
</organism>
<comment type="caution">
    <text evidence="1">The sequence shown here is derived from an EMBL/GenBank/DDBJ whole genome shotgun (WGS) entry which is preliminary data.</text>
</comment>
<name>A0A734MD73_SALIN</name>
<reference evidence="1" key="2">
    <citation type="submission" date="2018-07" db="EMBL/GenBank/DDBJ databases">
        <authorList>
            <consortium name="NCBI Pathogen Detection Project"/>
        </authorList>
    </citation>
    <scope>NUCLEOTIDE SEQUENCE</scope>
    <source>
        <strain evidence="1">Salmonella enterica</strain>
    </source>
</reference>
<evidence type="ECO:0000313" key="1">
    <source>
        <dbReference type="EMBL" id="HAE6267858.1"/>
    </source>
</evidence>
<reference evidence="1" key="1">
    <citation type="journal article" date="2018" name="Genome Biol.">
        <title>SKESA: strategic k-mer extension for scrupulous assemblies.</title>
        <authorList>
            <person name="Souvorov A."/>
            <person name="Agarwala R."/>
            <person name="Lipman D.J."/>
        </authorList>
    </citation>
    <scope>NUCLEOTIDE SEQUENCE</scope>
    <source>
        <strain evidence="1">Salmonella enterica</strain>
    </source>
</reference>
<protein>
    <submittedName>
        <fullName evidence="1">Sce7725 family protein</fullName>
    </submittedName>
</protein>
<dbReference type="NCBIfam" id="NF033831">
    <property type="entry name" value="sce7725_fam"/>
    <property type="match status" value="1"/>
</dbReference>
<feature type="non-terminal residue" evidence="1">
    <location>
        <position position="75"/>
    </location>
</feature>
<dbReference type="EMBL" id="DAASNM010000093">
    <property type="protein sequence ID" value="HAE6267858.1"/>
    <property type="molecule type" value="Genomic_DNA"/>
</dbReference>
<accession>A0A734MD73</accession>